<dbReference type="EC" id="7.-.-.-" evidence="10"/>
<feature type="transmembrane region" description="Helical" evidence="10">
    <location>
        <begin position="96"/>
        <end position="114"/>
    </location>
</feature>
<feature type="transmembrane region" description="Helical" evidence="10">
    <location>
        <begin position="217"/>
        <end position="236"/>
    </location>
</feature>
<comment type="caution">
    <text evidence="11">The sequence shown here is derived from an EMBL/GenBank/DDBJ whole genome shotgun (WGS) entry which is preliminary data.</text>
</comment>
<accession>A0A317TA12</accession>
<sequence>MESVNLKVSNAPFVRSKDSIESVMYNVALALAPATVMSVYLFGMKALVLTTVSILSCIAFEWLMDKARNKPNSCLDGSALVTGLLLALNVPANLPLWMVVVGSFIAIVATKHVFGGLGYNVFNPALVARVFLLISFPAAMTSWPIPVPFSLDMMVDMETGASPLGILKTDGVQAALGSLSLMDGFYGTMTGSLGETSALALLAGAAWLWYKKYITMYIPLTIIGSVFLFTGLFYLIDPTTYASPVFHMVTGGLILGAFFMATDMVTSPLSIRGQLLFGLGCGLLTAVIRLWGGYPEGISFAILIMNSFVPLIDRWDLNDRKAQQNKKPETK</sequence>
<gene>
    <name evidence="10" type="primary">rnfD</name>
    <name evidence="11" type="ORF">CR164_01670</name>
</gene>
<keyword evidence="2 10" id="KW-0597">Phosphoprotein</keyword>
<dbReference type="EMBL" id="PDNZ01000001">
    <property type="protein sequence ID" value="PWW83290.1"/>
    <property type="molecule type" value="Genomic_DNA"/>
</dbReference>
<keyword evidence="6 10" id="KW-1278">Translocase</keyword>
<dbReference type="InterPro" id="IPR011303">
    <property type="entry name" value="RnfD_bac"/>
</dbReference>
<feature type="transmembrane region" description="Helical" evidence="10">
    <location>
        <begin position="185"/>
        <end position="210"/>
    </location>
</feature>
<dbReference type="HAMAP" id="MF_00462">
    <property type="entry name" value="RsxD_RnfD"/>
    <property type="match status" value="1"/>
</dbReference>
<keyword evidence="8 10" id="KW-1133">Transmembrane helix</keyword>
<keyword evidence="10" id="KW-1003">Cell membrane</keyword>
<evidence type="ECO:0000256" key="5">
    <source>
        <dbReference type="ARBA" id="ARBA00022692"/>
    </source>
</evidence>
<dbReference type="AlphaFoldDB" id="A0A317TA12"/>
<dbReference type="Pfam" id="PF03116">
    <property type="entry name" value="NQR2_RnfD_RnfE"/>
    <property type="match status" value="1"/>
</dbReference>
<dbReference type="GO" id="GO:0005886">
    <property type="term" value="C:plasma membrane"/>
    <property type="evidence" value="ECO:0007669"/>
    <property type="project" value="UniProtKB-SubCell"/>
</dbReference>
<comment type="caution">
    <text evidence="10">Lacks conserved residue(s) required for the propagation of feature annotation.</text>
</comment>
<evidence type="ECO:0000313" key="12">
    <source>
        <dbReference type="Proteomes" id="UP000246278"/>
    </source>
</evidence>
<feature type="transmembrane region" description="Helical" evidence="10">
    <location>
        <begin position="126"/>
        <end position="145"/>
    </location>
</feature>
<feature type="transmembrane region" description="Helical" evidence="10">
    <location>
        <begin position="47"/>
        <end position="64"/>
    </location>
</feature>
<comment type="cofactor">
    <cofactor evidence="10">
        <name>FMN</name>
        <dbReference type="ChEBI" id="CHEBI:58210"/>
    </cofactor>
</comment>
<evidence type="ECO:0000256" key="9">
    <source>
        <dbReference type="ARBA" id="ARBA00023136"/>
    </source>
</evidence>
<protein>
    <recommendedName>
        <fullName evidence="10">Ion-translocating oxidoreductase complex subunit D</fullName>
        <ecNumber evidence="10">7.-.-.-</ecNumber>
    </recommendedName>
    <alternativeName>
        <fullName evidence="10">Rnf electron transport complex subunit D</fullName>
    </alternativeName>
</protein>
<evidence type="ECO:0000256" key="10">
    <source>
        <dbReference type="HAMAP-Rule" id="MF_00462"/>
    </source>
</evidence>
<keyword evidence="4 10" id="KW-0288">FMN</keyword>
<evidence type="ECO:0000256" key="4">
    <source>
        <dbReference type="ARBA" id="ARBA00022643"/>
    </source>
</evidence>
<evidence type="ECO:0000256" key="7">
    <source>
        <dbReference type="ARBA" id="ARBA00022982"/>
    </source>
</evidence>
<reference evidence="12" key="1">
    <citation type="submission" date="2017-10" db="EMBL/GenBank/DDBJ databases">
        <authorList>
            <person name="Gaisin V.A."/>
            <person name="Rysina M.S."/>
            <person name="Grouzdev D.S."/>
        </authorList>
    </citation>
    <scope>NUCLEOTIDE SEQUENCE [LARGE SCALE GENOMIC DNA]</scope>
    <source>
        <strain evidence="12">V1</strain>
    </source>
</reference>
<evidence type="ECO:0000313" key="11">
    <source>
        <dbReference type="EMBL" id="PWW83290.1"/>
    </source>
</evidence>
<keyword evidence="5 10" id="KW-0812">Transmembrane</keyword>
<proteinExistence type="inferred from homology"/>
<feature type="transmembrane region" description="Helical" evidence="10">
    <location>
        <begin position="273"/>
        <end position="292"/>
    </location>
</feature>
<keyword evidence="7 10" id="KW-0249">Electron transport</keyword>
<dbReference type="PANTHER" id="PTHR30578:SF0">
    <property type="entry name" value="ION-TRANSLOCATING OXIDOREDUCTASE COMPLEX SUBUNIT D"/>
    <property type="match status" value="1"/>
</dbReference>
<feature type="transmembrane region" description="Helical" evidence="10">
    <location>
        <begin position="23"/>
        <end position="41"/>
    </location>
</feature>
<evidence type="ECO:0000256" key="3">
    <source>
        <dbReference type="ARBA" id="ARBA00022630"/>
    </source>
</evidence>
<comment type="subcellular location">
    <subcellularLocation>
        <location evidence="10">Cell membrane</location>
        <topology evidence="10">Multi-pass membrane protein</topology>
    </subcellularLocation>
</comment>
<evidence type="ECO:0000256" key="8">
    <source>
        <dbReference type="ARBA" id="ARBA00022989"/>
    </source>
</evidence>
<keyword evidence="12" id="KW-1185">Reference proteome</keyword>
<keyword evidence="3 10" id="KW-0285">Flavoprotein</keyword>
<dbReference type="InterPro" id="IPR004338">
    <property type="entry name" value="NqrB/RnfD"/>
</dbReference>
<comment type="similarity">
    <text evidence="10">Belongs to the NqrB/RnfD family.</text>
</comment>
<dbReference type="NCBIfam" id="TIGR01946">
    <property type="entry name" value="rnfD"/>
    <property type="match status" value="1"/>
</dbReference>
<dbReference type="RefSeq" id="WP_110022170.1">
    <property type="nucleotide sequence ID" value="NZ_PDNZ01000001.1"/>
</dbReference>
<feature type="transmembrane region" description="Helical" evidence="10">
    <location>
        <begin position="242"/>
        <end position="261"/>
    </location>
</feature>
<name>A0A317TA12_9CHLB</name>
<evidence type="ECO:0000256" key="2">
    <source>
        <dbReference type="ARBA" id="ARBA00022553"/>
    </source>
</evidence>
<dbReference type="GO" id="GO:0022900">
    <property type="term" value="P:electron transport chain"/>
    <property type="evidence" value="ECO:0007669"/>
    <property type="project" value="UniProtKB-UniRule"/>
</dbReference>
<dbReference type="Proteomes" id="UP000246278">
    <property type="component" value="Unassembled WGS sequence"/>
</dbReference>
<feature type="transmembrane region" description="Helical" evidence="10">
    <location>
        <begin position="298"/>
        <end position="317"/>
    </location>
</feature>
<organism evidence="11 12">
    <name type="scientific">Prosthecochloris marina</name>
    <dbReference type="NCBI Taxonomy" id="2017681"/>
    <lineage>
        <taxon>Bacteria</taxon>
        <taxon>Pseudomonadati</taxon>
        <taxon>Chlorobiota</taxon>
        <taxon>Chlorobiia</taxon>
        <taxon>Chlorobiales</taxon>
        <taxon>Chlorobiaceae</taxon>
        <taxon>Prosthecochloris</taxon>
    </lineage>
</organism>
<comment type="subunit">
    <text evidence="10">The complex is composed of six subunits: RnfA, RnfB, RnfC, RnfD, RnfE and RnfG.</text>
</comment>
<evidence type="ECO:0000256" key="6">
    <source>
        <dbReference type="ARBA" id="ARBA00022967"/>
    </source>
</evidence>
<comment type="function">
    <text evidence="10">Part of a membrane-bound complex that couples electron transfer with translocation of ions across the membrane.</text>
</comment>
<keyword evidence="9 10" id="KW-0472">Membrane</keyword>
<evidence type="ECO:0000256" key="1">
    <source>
        <dbReference type="ARBA" id="ARBA00022448"/>
    </source>
</evidence>
<dbReference type="OrthoDB" id="9776359at2"/>
<dbReference type="GO" id="GO:0055085">
    <property type="term" value="P:transmembrane transport"/>
    <property type="evidence" value="ECO:0007669"/>
    <property type="project" value="InterPro"/>
</dbReference>
<dbReference type="PANTHER" id="PTHR30578">
    <property type="entry name" value="ELECTRON TRANSPORT COMPLEX PROTEIN RNFD"/>
    <property type="match status" value="1"/>
</dbReference>
<keyword evidence="1 10" id="KW-0813">Transport</keyword>